<dbReference type="EMBL" id="JBHUHT010000028">
    <property type="protein sequence ID" value="MFD2097700.1"/>
    <property type="molecule type" value="Genomic_DNA"/>
</dbReference>
<dbReference type="Proteomes" id="UP001597380">
    <property type="component" value="Unassembled WGS sequence"/>
</dbReference>
<accession>A0ABW4XRH2</accession>
<evidence type="ECO:0000313" key="2">
    <source>
        <dbReference type="Proteomes" id="UP001597380"/>
    </source>
</evidence>
<dbReference type="RefSeq" id="WP_345341890.1">
    <property type="nucleotide sequence ID" value="NZ_BAABLI010000032.1"/>
</dbReference>
<organism evidence="1 2">
    <name type="scientific">Corallincola platygyrae</name>
    <dbReference type="NCBI Taxonomy" id="1193278"/>
    <lineage>
        <taxon>Bacteria</taxon>
        <taxon>Pseudomonadati</taxon>
        <taxon>Pseudomonadota</taxon>
        <taxon>Gammaproteobacteria</taxon>
        <taxon>Alteromonadales</taxon>
        <taxon>Psychromonadaceae</taxon>
        <taxon>Corallincola</taxon>
    </lineage>
</organism>
<sequence>MSYRAVWEENGIYIRFAGVVPYQDVCGADHEVFASPRFPDADYCVWDLSDVDRLELSETQILMSAVKDMGRSIDKASFRGVFVASDKEVRVKIKRYIEAISDLATTWTFNLYSSLEEADSAVGRA</sequence>
<gene>
    <name evidence="1" type="ORF">ACFSJ3_17050</name>
</gene>
<comment type="caution">
    <text evidence="1">The sequence shown here is derived from an EMBL/GenBank/DDBJ whole genome shotgun (WGS) entry which is preliminary data.</text>
</comment>
<protein>
    <submittedName>
        <fullName evidence="1">Uncharacterized protein</fullName>
    </submittedName>
</protein>
<reference evidence="2" key="1">
    <citation type="journal article" date="2019" name="Int. J. Syst. Evol. Microbiol.">
        <title>The Global Catalogue of Microorganisms (GCM) 10K type strain sequencing project: providing services to taxonomists for standard genome sequencing and annotation.</title>
        <authorList>
            <consortium name="The Broad Institute Genomics Platform"/>
            <consortium name="The Broad Institute Genome Sequencing Center for Infectious Disease"/>
            <person name="Wu L."/>
            <person name="Ma J."/>
        </authorList>
    </citation>
    <scope>NUCLEOTIDE SEQUENCE [LARGE SCALE GENOMIC DNA]</scope>
    <source>
        <strain evidence="2">CGMCC 1.10992</strain>
    </source>
</reference>
<evidence type="ECO:0000313" key="1">
    <source>
        <dbReference type="EMBL" id="MFD2097700.1"/>
    </source>
</evidence>
<keyword evidence="2" id="KW-1185">Reference proteome</keyword>
<name>A0ABW4XRH2_9GAMM</name>
<proteinExistence type="predicted"/>